<feature type="domain" description="C2H2-type" evidence="13">
    <location>
        <begin position="165"/>
        <end position="192"/>
    </location>
</feature>
<comment type="similarity">
    <text evidence="2">Belongs to the krueppel C2H2-type zinc-finger protein family.</text>
</comment>
<dbReference type="PROSITE" id="PS50157">
    <property type="entry name" value="ZINC_FINGER_C2H2_2"/>
    <property type="match status" value="5"/>
</dbReference>
<dbReference type="STRING" id="7260.Q8I183"/>
<dbReference type="AlphaFoldDB" id="Q8I183"/>
<dbReference type="EMBL" id="CH964251">
    <property type="protein sequence ID" value="EDW83358.1"/>
    <property type="molecule type" value="Genomic_DNA"/>
</dbReference>
<dbReference type="SMR" id="Q8I183"/>
<dbReference type="EMBL" id="AY190957">
    <property type="protein sequence ID" value="AAO01096.1"/>
    <property type="molecule type" value="Genomic_DNA"/>
</dbReference>
<reference evidence="15 16" key="3">
    <citation type="journal article" date="2007" name="Nature">
        <title>Evolution of genes and genomes on the Drosophila phylogeny.</title>
        <authorList>
            <consortium name="Drosophila 12 Genomes Consortium"/>
            <person name="Clark A.G."/>
            <person name="Eisen M.B."/>
            <person name="Smith D.R."/>
            <person name="Bergman C.M."/>
            <person name="Oliver B."/>
            <person name="Markow T.A."/>
            <person name="Kaufman T.C."/>
            <person name="Kellis M."/>
            <person name="Gelbart W."/>
            <person name="Iyer V.N."/>
            <person name="Pollard D.A."/>
            <person name="Sackton T.B."/>
            <person name="Larracuente A.M."/>
            <person name="Singh N.D."/>
            <person name="Abad J.P."/>
            <person name="Abt D.N."/>
            <person name="Adryan B."/>
            <person name="Aguade M."/>
            <person name="Akashi H."/>
            <person name="Anderson W.W."/>
            <person name="Aquadro C.F."/>
            <person name="Ardell D.H."/>
            <person name="Arguello R."/>
            <person name="Artieri C.G."/>
            <person name="Barbash D.A."/>
            <person name="Barker D."/>
            <person name="Barsanti P."/>
            <person name="Batterham P."/>
            <person name="Batzoglou S."/>
            <person name="Begun D."/>
            <person name="Bhutkar A."/>
            <person name="Blanco E."/>
            <person name="Bosak S.A."/>
            <person name="Bradley R.K."/>
            <person name="Brand A.D."/>
            <person name="Brent M.R."/>
            <person name="Brooks A.N."/>
            <person name="Brown R.H."/>
            <person name="Butlin R.K."/>
            <person name="Caggese C."/>
            <person name="Calvi B.R."/>
            <person name="Bernardo de Carvalho A."/>
            <person name="Caspi A."/>
            <person name="Castrezana S."/>
            <person name="Celniker S.E."/>
            <person name="Chang J.L."/>
            <person name="Chapple C."/>
            <person name="Chatterji S."/>
            <person name="Chinwalla A."/>
            <person name="Civetta A."/>
            <person name="Clifton S.W."/>
            <person name="Comeron J.M."/>
            <person name="Costello J.C."/>
            <person name="Coyne J.A."/>
            <person name="Daub J."/>
            <person name="David R.G."/>
            <person name="Delcher A.L."/>
            <person name="Delehaunty K."/>
            <person name="Do C.B."/>
            <person name="Ebling H."/>
            <person name="Edwards K."/>
            <person name="Eickbush T."/>
            <person name="Evans J.D."/>
            <person name="Filipski A."/>
            <person name="Findeiss S."/>
            <person name="Freyhult E."/>
            <person name="Fulton L."/>
            <person name="Fulton R."/>
            <person name="Garcia A.C."/>
            <person name="Gardiner A."/>
            <person name="Garfield D.A."/>
            <person name="Garvin B.E."/>
            <person name="Gibson G."/>
            <person name="Gilbert D."/>
            <person name="Gnerre S."/>
            <person name="Godfrey J."/>
            <person name="Good R."/>
            <person name="Gotea V."/>
            <person name="Gravely B."/>
            <person name="Greenberg A.J."/>
            <person name="Griffiths-Jones S."/>
            <person name="Gross S."/>
            <person name="Guigo R."/>
            <person name="Gustafson E.A."/>
            <person name="Haerty W."/>
            <person name="Hahn M.W."/>
            <person name="Halligan D.L."/>
            <person name="Halpern A.L."/>
            <person name="Halter G.M."/>
            <person name="Han M.V."/>
            <person name="Heger A."/>
            <person name="Hillier L."/>
            <person name="Hinrichs A.S."/>
            <person name="Holmes I."/>
            <person name="Hoskins R.A."/>
            <person name="Hubisz M.J."/>
            <person name="Hultmark D."/>
            <person name="Huntley M.A."/>
            <person name="Jaffe D.B."/>
            <person name="Jagadeeshan S."/>
            <person name="Jeck W.R."/>
            <person name="Johnson J."/>
            <person name="Jones C.D."/>
            <person name="Jordan W.C."/>
            <person name="Karpen G.H."/>
            <person name="Kataoka E."/>
            <person name="Keightley P.D."/>
            <person name="Kheradpour P."/>
            <person name="Kirkness E.F."/>
            <person name="Koerich L.B."/>
            <person name="Kristiansen K."/>
            <person name="Kudrna D."/>
            <person name="Kulathinal R.J."/>
            <person name="Kumar S."/>
            <person name="Kwok R."/>
            <person name="Lander E."/>
            <person name="Langley C.H."/>
            <person name="Lapoint R."/>
            <person name="Lazzaro B.P."/>
            <person name="Lee S.J."/>
            <person name="Levesque L."/>
            <person name="Li R."/>
            <person name="Lin C.F."/>
            <person name="Lin M.F."/>
            <person name="Lindblad-Toh K."/>
            <person name="Llopart A."/>
            <person name="Long M."/>
            <person name="Low L."/>
            <person name="Lozovsky E."/>
            <person name="Lu J."/>
            <person name="Luo M."/>
            <person name="Machado C.A."/>
            <person name="Makalowski W."/>
            <person name="Marzo M."/>
            <person name="Matsuda M."/>
            <person name="Matzkin L."/>
            <person name="McAllister B."/>
            <person name="McBride C.S."/>
            <person name="McKernan B."/>
            <person name="McKernan K."/>
            <person name="Mendez-Lago M."/>
            <person name="Minx P."/>
            <person name="Mollenhauer M.U."/>
            <person name="Montooth K."/>
            <person name="Mount S.M."/>
            <person name="Mu X."/>
            <person name="Myers E."/>
            <person name="Negre B."/>
            <person name="Newfeld S."/>
            <person name="Nielsen R."/>
            <person name="Noor M.A."/>
            <person name="O'Grady P."/>
            <person name="Pachter L."/>
            <person name="Papaceit M."/>
            <person name="Parisi M.J."/>
            <person name="Parisi M."/>
            <person name="Parts L."/>
            <person name="Pedersen J.S."/>
            <person name="Pesole G."/>
            <person name="Phillippy A.M."/>
            <person name="Ponting C.P."/>
            <person name="Pop M."/>
            <person name="Porcelli D."/>
            <person name="Powell J.R."/>
            <person name="Prohaska S."/>
            <person name="Pruitt K."/>
            <person name="Puig M."/>
            <person name="Quesneville H."/>
            <person name="Ram K.R."/>
            <person name="Rand D."/>
            <person name="Rasmussen M.D."/>
            <person name="Reed L.K."/>
            <person name="Reenan R."/>
            <person name="Reily A."/>
            <person name="Remington K.A."/>
            <person name="Rieger T.T."/>
            <person name="Ritchie M.G."/>
            <person name="Robin C."/>
            <person name="Rogers Y.H."/>
            <person name="Rohde C."/>
            <person name="Rozas J."/>
            <person name="Rubenfield M.J."/>
            <person name="Ruiz A."/>
            <person name="Russo S."/>
            <person name="Salzberg S.L."/>
            <person name="Sanchez-Gracia A."/>
            <person name="Saranga D.J."/>
            <person name="Sato H."/>
            <person name="Schaeffer S.W."/>
            <person name="Schatz M.C."/>
            <person name="Schlenke T."/>
            <person name="Schwartz R."/>
            <person name="Segarra C."/>
            <person name="Singh R.S."/>
            <person name="Sirot L."/>
            <person name="Sirota M."/>
            <person name="Sisneros N.B."/>
            <person name="Smith C.D."/>
            <person name="Smith T.F."/>
            <person name="Spieth J."/>
            <person name="Stage D.E."/>
            <person name="Stark A."/>
            <person name="Stephan W."/>
            <person name="Strausberg R.L."/>
            <person name="Strempel S."/>
            <person name="Sturgill D."/>
            <person name="Sutton G."/>
            <person name="Sutton G.G."/>
            <person name="Tao W."/>
            <person name="Teichmann S."/>
            <person name="Tobari Y.N."/>
            <person name="Tomimura Y."/>
            <person name="Tsolas J.M."/>
            <person name="Valente V.L."/>
            <person name="Venter E."/>
            <person name="Venter J.C."/>
            <person name="Vicario S."/>
            <person name="Vieira F.G."/>
            <person name="Vilella A.J."/>
            <person name="Villasante A."/>
            <person name="Walenz B."/>
            <person name="Wang J."/>
            <person name="Wasserman M."/>
            <person name="Watts T."/>
            <person name="Wilson D."/>
            <person name="Wilson R.K."/>
            <person name="Wing R.A."/>
            <person name="Wolfner M.F."/>
            <person name="Wong A."/>
            <person name="Wong G.K."/>
            <person name="Wu C.I."/>
            <person name="Wu G."/>
            <person name="Yamamoto D."/>
            <person name="Yang H.P."/>
            <person name="Yang S.P."/>
            <person name="Yorke J.A."/>
            <person name="Yoshida K."/>
            <person name="Zdobnov E."/>
            <person name="Zhang P."/>
            <person name="Zhang Y."/>
            <person name="Zimin A.V."/>
            <person name="Baldwin J."/>
            <person name="Abdouelleil A."/>
            <person name="Abdulkadir J."/>
            <person name="Abebe A."/>
            <person name="Abera B."/>
            <person name="Abreu J."/>
            <person name="Acer S.C."/>
            <person name="Aftuck L."/>
            <person name="Alexander A."/>
            <person name="An P."/>
            <person name="Anderson E."/>
            <person name="Anderson S."/>
            <person name="Arachi H."/>
            <person name="Azer M."/>
            <person name="Bachantsang P."/>
            <person name="Barry A."/>
            <person name="Bayul T."/>
            <person name="Berlin A."/>
            <person name="Bessette D."/>
            <person name="Bloom T."/>
            <person name="Blye J."/>
            <person name="Boguslavskiy L."/>
            <person name="Bonnet C."/>
            <person name="Boukhgalter B."/>
            <person name="Bourzgui I."/>
            <person name="Brown A."/>
            <person name="Cahill P."/>
            <person name="Channer S."/>
            <person name="Cheshatsang Y."/>
            <person name="Chuda L."/>
            <person name="Citroen M."/>
            <person name="Collymore A."/>
            <person name="Cooke P."/>
            <person name="Costello M."/>
            <person name="D'Aco K."/>
            <person name="Daza R."/>
            <person name="De Haan G."/>
            <person name="DeGray S."/>
            <person name="DeMaso C."/>
            <person name="Dhargay N."/>
            <person name="Dooley K."/>
            <person name="Dooley E."/>
            <person name="Doricent M."/>
            <person name="Dorje P."/>
            <person name="Dorjee K."/>
            <person name="Dupes A."/>
            <person name="Elong R."/>
            <person name="Falk J."/>
            <person name="Farina A."/>
            <person name="Faro S."/>
            <person name="Ferguson D."/>
            <person name="Fisher S."/>
            <person name="Foley C.D."/>
            <person name="Franke A."/>
            <person name="Friedrich D."/>
            <person name="Gadbois L."/>
            <person name="Gearin G."/>
            <person name="Gearin C.R."/>
            <person name="Giannoukos G."/>
            <person name="Goode T."/>
            <person name="Graham J."/>
            <person name="Grandbois E."/>
            <person name="Grewal S."/>
            <person name="Gyaltsen K."/>
            <person name="Hafez N."/>
            <person name="Hagos B."/>
            <person name="Hall J."/>
            <person name="Henson C."/>
            <person name="Hollinger A."/>
            <person name="Honan T."/>
            <person name="Huard M.D."/>
            <person name="Hughes L."/>
            <person name="Hurhula B."/>
            <person name="Husby M.E."/>
            <person name="Kamat A."/>
            <person name="Kanga B."/>
            <person name="Kashin S."/>
            <person name="Khazanovich D."/>
            <person name="Kisner P."/>
            <person name="Lance K."/>
            <person name="Lara M."/>
            <person name="Lee W."/>
            <person name="Lennon N."/>
            <person name="Letendre F."/>
            <person name="LeVine R."/>
            <person name="Lipovsky A."/>
            <person name="Liu X."/>
            <person name="Liu J."/>
            <person name="Liu S."/>
            <person name="Lokyitsang T."/>
            <person name="Lokyitsang Y."/>
            <person name="Lubonja R."/>
            <person name="Lui A."/>
            <person name="MacDonald P."/>
            <person name="Magnisalis V."/>
            <person name="Maru K."/>
            <person name="Matthews C."/>
            <person name="McCusker W."/>
            <person name="McDonough S."/>
            <person name="Mehta T."/>
            <person name="Meldrim J."/>
            <person name="Meneus L."/>
            <person name="Mihai O."/>
            <person name="Mihalev A."/>
            <person name="Mihova T."/>
            <person name="Mittelman R."/>
            <person name="Mlenga V."/>
            <person name="Montmayeur A."/>
            <person name="Mulrain L."/>
            <person name="Navidi A."/>
            <person name="Naylor J."/>
            <person name="Negash T."/>
            <person name="Nguyen T."/>
            <person name="Nguyen N."/>
            <person name="Nicol R."/>
            <person name="Norbu C."/>
            <person name="Norbu N."/>
            <person name="Novod N."/>
            <person name="O'Neill B."/>
            <person name="Osman S."/>
            <person name="Markiewicz E."/>
            <person name="Oyono O.L."/>
            <person name="Patti C."/>
            <person name="Phunkhang P."/>
            <person name="Pierre F."/>
            <person name="Priest M."/>
            <person name="Raghuraman S."/>
            <person name="Rege F."/>
            <person name="Reyes R."/>
            <person name="Rise C."/>
            <person name="Rogov P."/>
            <person name="Ross K."/>
            <person name="Ryan E."/>
            <person name="Settipalli S."/>
            <person name="Shea T."/>
            <person name="Sherpa N."/>
            <person name="Shi L."/>
            <person name="Shih D."/>
            <person name="Sparrow T."/>
            <person name="Spaulding J."/>
            <person name="Stalker J."/>
            <person name="Stange-Thomann N."/>
            <person name="Stavropoulos S."/>
            <person name="Stone C."/>
            <person name="Strader C."/>
            <person name="Tesfaye S."/>
            <person name="Thomson T."/>
            <person name="Thoulutsang Y."/>
            <person name="Thoulutsang D."/>
            <person name="Topham K."/>
            <person name="Topping I."/>
            <person name="Tsamla T."/>
            <person name="Vassiliev H."/>
            <person name="Vo A."/>
            <person name="Wangchuk T."/>
            <person name="Wangdi T."/>
            <person name="Weiand M."/>
            <person name="Wilkinson J."/>
            <person name="Wilson A."/>
            <person name="Yadav S."/>
            <person name="Young G."/>
            <person name="Yu Q."/>
            <person name="Zembek L."/>
            <person name="Zhong D."/>
            <person name="Zimmer A."/>
            <person name="Zwirko Z."/>
            <person name="Jaffe D.B."/>
            <person name="Alvarez P."/>
            <person name="Brockman W."/>
            <person name="Butler J."/>
            <person name="Chin C."/>
            <person name="Gnerre S."/>
            <person name="Grabherr M."/>
            <person name="Kleber M."/>
            <person name="Mauceli E."/>
            <person name="MacCallum I."/>
        </authorList>
    </citation>
    <scope>NUCLEOTIDE SEQUENCE [LARGE SCALE GENOMIC DNA]</scope>
    <source>
        <strain evidence="15">TSC#14030-0811.24</strain>
        <strain evidence="16">Tucson 14030-0811.24</strain>
    </source>
</reference>
<reference evidence="15" key="2">
    <citation type="submission" date="2006-08" db="EMBL/GenBank/DDBJ databases">
        <authorList>
            <person name="Remington K."/>
            <person name="Strausberg R."/>
            <person name="Sutton G."/>
            <person name="Walenz B."/>
            <person name="Johnson J."/>
            <person name="Utterback T."/>
            <person name="Venter J.C."/>
        </authorList>
    </citation>
    <scope>NUCLEOTIDE SEQUENCE</scope>
    <source>
        <strain evidence="15">TSC#14030-0811.24</strain>
    </source>
</reference>
<dbReference type="HOGENOM" id="CLU_1162229_0_0_1"/>
<accession>Q8I183</accession>
<evidence type="ECO:0000313" key="15">
    <source>
        <dbReference type="EMBL" id="EDW83358.1"/>
    </source>
</evidence>
<evidence type="ECO:0000256" key="7">
    <source>
        <dbReference type="ARBA" id="ARBA00023015"/>
    </source>
</evidence>
<dbReference type="InterPro" id="IPR050331">
    <property type="entry name" value="Zinc_finger"/>
</dbReference>
<evidence type="ECO:0000313" key="14">
    <source>
        <dbReference type="EMBL" id="AAO01096.1"/>
    </source>
</evidence>
<keyword evidence="5 11" id="KW-0863">Zinc-finger</keyword>
<evidence type="ECO:0000256" key="10">
    <source>
        <dbReference type="ARBA" id="ARBA00023242"/>
    </source>
</evidence>
<dbReference type="Pfam" id="PF13465">
    <property type="entry name" value="zf-H2C2_2"/>
    <property type="match status" value="1"/>
</dbReference>
<dbReference type="OrthoDB" id="8117402at2759"/>
<feature type="region of interest" description="Disordered" evidence="12">
    <location>
        <begin position="220"/>
        <end position="239"/>
    </location>
</feature>
<dbReference type="KEGG" id="dwi:6649487"/>
<dbReference type="FunFam" id="3.30.160.60:FF:000446">
    <property type="entry name" value="Zinc finger protein"/>
    <property type="match status" value="1"/>
</dbReference>
<dbReference type="eggNOG" id="KOG1721">
    <property type="taxonomic scope" value="Eukaryota"/>
</dbReference>
<feature type="domain" description="C2H2-type" evidence="13">
    <location>
        <begin position="137"/>
        <end position="164"/>
    </location>
</feature>
<reference evidence="15" key="4">
    <citation type="journal article" date="2008" name="Bioinformatics">
        <title>Assembly reconciliation.</title>
        <authorList>
            <person name="Zimin A.V."/>
            <person name="Smith D.R."/>
            <person name="Sutton G."/>
            <person name="Yorke J.A."/>
        </authorList>
    </citation>
    <scope>NUCLEOTIDE SEQUENCE</scope>
    <source>
        <strain evidence="15">TSC#14030-0811.24</strain>
    </source>
</reference>
<feature type="domain" description="C2H2-type" evidence="13">
    <location>
        <begin position="109"/>
        <end position="136"/>
    </location>
</feature>
<evidence type="ECO:0000256" key="8">
    <source>
        <dbReference type="ARBA" id="ARBA00023125"/>
    </source>
</evidence>
<dbReference type="GO" id="GO:0006355">
    <property type="term" value="P:regulation of DNA-templated transcription"/>
    <property type="evidence" value="ECO:0007669"/>
    <property type="project" value="UniProtKB-ARBA"/>
</dbReference>
<feature type="compositionally biased region" description="Polar residues" evidence="12">
    <location>
        <begin position="230"/>
        <end position="239"/>
    </location>
</feature>
<evidence type="ECO:0000259" key="13">
    <source>
        <dbReference type="PROSITE" id="PS50157"/>
    </source>
</evidence>
<dbReference type="Pfam" id="PF00096">
    <property type="entry name" value="zf-C2H2"/>
    <property type="match status" value="2"/>
</dbReference>
<dbReference type="FunFam" id="3.30.160.60:FF:000931">
    <property type="entry name" value="zinc finger protein 697"/>
    <property type="match status" value="1"/>
</dbReference>
<keyword evidence="9" id="KW-0804">Transcription</keyword>
<evidence type="ECO:0000256" key="12">
    <source>
        <dbReference type="SAM" id="MobiDB-lite"/>
    </source>
</evidence>
<dbReference type="PROSITE" id="PS00028">
    <property type="entry name" value="ZINC_FINGER_C2H2_1"/>
    <property type="match status" value="4"/>
</dbReference>
<dbReference type="GO" id="GO:0003677">
    <property type="term" value="F:DNA binding"/>
    <property type="evidence" value="ECO:0007669"/>
    <property type="project" value="UniProtKB-KW"/>
</dbReference>
<reference evidence="14" key="1">
    <citation type="journal article" date="2002" name="Genome Biol.">
        <title>Assessing the impact of comparative genomic sequence data on the functional annotation of the Drosophila genome.</title>
        <authorList>
            <person name="Bergman C.M."/>
            <person name="Pfeiffer B.D."/>
            <person name="Rincon-Limas D.E."/>
            <person name="Hoskins R.A."/>
            <person name="Gnirke A."/>
            <person name="Mungall C.J."/>
            <person name="Wang A.M."/>
            <person name="Kronmiller B."/>
            <person name="Pacleb J.M."/>
            <person name="Park S."/>
            <person name="Stapleton M."/>
            <person name="Wan K.H."/>
            <person name="George R.A."/>
            <person name="de Jong P.J."/>
            <person name="Botas J."/>
            <person name="Rubin G.M."/>
            <person name="Celniker S.E."/>
        </authorList>
    </citation>
    <scope>NUCLEOTIDE SEQUENCE</scope>
    <source>
        <strain evidence="14">Tucson 14030-0814.10</strain>
    </source>
</reference>
<gene>
    <name evidence="14" type="primary">CG8319-like</name>
    <name evidence="15" type="synonym">Dwil\GK22809</name>
    <name evidence="15" type="ORF">Dwil_GK22809</name>
</gene>
<dbReference type="Proteomes" id="UP000007798">
    <property type="component" value="Unassembled WGS sequence"/>
</dbReference>
<reference evidence="15" key="5">
    <citation type="submission" date="2015-11" db="EMBL/GenBank/DDBJ databases">
        <authorList>
            <consortium name="FlyBase"/>
        </authorList>
    </citation>
    <scope>NUCLEOTIDE SEQUENCE</scope>
    <source>
        <strain evidence="15">TSC#14030-0811.24</strain>
    </source>
</reference>
<evidence type="ECO:0000256" key="2">
    <source>
        <dbReference type="ARBA" id="ARBA00006991"/>
    </source>
</evidence>
<keyword evidence="8" id="KW-0238">DNA-binding</keyword>
<keyword evidence="7" id="KW-0805">Transcription regulation</keyword>
<dbReference type="SUPFAM" id="SSF57667">
    <property type="entry name" value="beta-beta-alpha zinc fingers"/>
    <property type="match status" value="3"/>
</dbReference>
<evidence type="ECO:0000256" key="4">
    <source>
        <dbReference type="ARBA" id="ARBA00022737"/>
    </source>
</evidence>
<dbReference type="FunFam" id="3.30.160.60:FF:002343">
    <property type="entry name" value="Zinc finger protein 33A"/>
    <property type="match status" value="1"/>
</dbReference>
<protein>
    <submittedName>
        <fullName evidence="14">CG8319-like-PA</fullName>
    </submittedName>
</protein>
<dbReference type="Gene3D" id="3.30.160.60">
    <property type="entry name" value="Classic Zinc Finger"/>
    <property type="match status" value="5"/>
</dbReference>
<keyword evidence="16" id="KW-1185">Reference proteome</keyword>
<dbReference type="OMA" id="DEVMHIQ"/>
<dbReference type="InterPro" id="IPR013087">
    <property type="entry name" value="Znf_C2H2_type"/>
</dbReference>
<feature type="domain" description="C2H2-type" evidence="13">
    <location>
        <begin position="70"/>
        <end position="94"/>
    </location>
</feature>
<dbReference type="InterPro" id="IPR036236">
    <property type="entry name" value="Znf_C2H2_sf"/>
</dbReference>
<evidence type="ECO:0000256" key="5">
    <source>
        <dbReference type="ARBA" id="ARBA00022771"/>
    </source>
</evidence>
<evidence type="ECO:0000313" key="16">
    <source>
        <dbReference type="Proteomes" id="UP000007798"/>
    </source>
</evidence>
<evidence type="ECO:0000256" key="11">
    <source>
        <dbReference type="PROSITE-ProRule" id="PRU00042"/>
    </source>
</evidence>
<dbReference type="GO" id="GO:0005634">
    <property type="term" value="C:nucleus"/>
    <property type="evidence" value="ECO:0007669"/>
    <property type="project" value="UniProtKB-SubCell"/>
</dbReference>
<dbReference type="PANTHER" id="PTHR16515">
    <property type="entry name" value="PR DOMAIN ZINC FINGER PROTEIN"/>
    <property type="match status" value="1"/>
</dbReference>
<dbReference type="GO" id="GO:0008270">
    <property type="term" value="F:zinc ion binding"/>
    <property type="evidence" value="ECO:0007669"/>
    <property type="project" value="UniProtKB-KW"/>
</dbReference>
<keyword evidence="3" id="KW-0479">Metal-binding</keyword>
<sequence>MKIKQELASVKVEPIVYNAALDTEEEDTMNQCQREPYELADNDLDIKLENTNSADEQEDDNYEANTGFPFKCEFCSKSFRHKRNLCEHNKIHTNGALEDEFSTSDLHRHKCPHCPSSFVSNAYLTKHIRIHTGERPYKCNICSSAFRASDALKLHIRIHTGEKPFKCPDCGKSFSDNHNLLKHRRRHTNERPYKCPHPGCIKDFREKHHMKRHLQTKHHMKGDNYDSMGAQLSPNAFNQ</sequence>
<organism evidence="14">
    <name type="scientific">Drosophila willistoni</name>
    <name type="common">Fruit fly</name>
    <dbReference type="NCBI Taxonomy" id="7260"/>
    <lineage>
        <taxon>Eukaryota</taxon>
        <taxon>Metazoa</taxon>
        <taxon>Ecdysozoa</taxon>
        <taxon>Arthropoda</taxon>
        <taxon>Hexapoda</taxon>
        <taxon>Insecta</taxon>
        <taxon>Pterygota</taxon>
        <taxon>Neoptera</taxon>
        <taxon>Endopterygota</taxon>
        <taxon>Diptera</taxon>
        <taxon>Brachycera</taxon>
        <taxon>Muscomorpha</taxon>
        <taxon>Ephydroidea</taxon>
        <taxon>Drosophilidae</taxon>
        <taxon>Drosophila</taxon>
        <taxon>Sophophora</taxon>
    </lineage>
</organism>
<evidence type="ECO:0000256" key="6">
    <source>
        <dbReference type="ARBA" id="ARBA00022833"/>
    </source>
</evidence>
<dbReference type="PANTHER" id="PTHR16515:SF49">
    <property type="entry name" value="GASTRULA ZINC FINGER PROTEIN XLCGF49.1-LIKE-RELATED"/>
    <property type="match status" value="1"/>
</dbReference>
<keyword evidence="6" id="KW-0862">Zinc</keyword>
<comment type="subcellular location">
    <subcellularLocation>
        <location evidence="1">Nucleus</location>
    </subcellularLocation>
</comment>
<dbReference type="SMART" id="SM00355">
    <property type="entry name" value="ZnF_C2H2"/>
    <property type="match status" value="5"/>
</dbReference>
<proteinExistence type="inferred from homology"/>
<evidence type="ECO:0000256" key="3">
    <source>
        <dbReference type="ARBA" id="ARBA00022723"/>
    </source>
</evidence>
<evidence type="ECO:0000256" key="1">
    <source>
        <dbReference type="ARBA" id="ARBA00004123"/>
    </source>
</evidence>
<name>Q8I183_DROWI</name>
<evidence type="ECO:0000256" key="9">
    <source>
        <dbReference type="ARBA" id="ARBA00023163"/>
    </source>
</evidence>
<keyword evidence="10" id="KW-0539">Nucleus</keyword>
<dbReference type="InParanoid" id="Q8I183"/>
<keyword evidence="4" id="KW-0677">Repeat</keyword>
<feature type="domain" description="C2H2-type" evidence="13">
    <location>
        <begin position="193"/>
        <end position="218"/>
    </location>
</feature>